<gene>
    <name evidence="3" type="ORF">Micbo1qcDRAFT_158234</name>
</gene>
<organism evidence="3 4">
    <name type="scientific">Microdochium bolleyi</name>
    <dbReference type="NCBI Taxonomy" id="196109"/>
    <lineage>
        <taxon>Eukaryota</taxon>
        <taxon>Fungi</taxon>
        <taxon>Dikarya</taxon>
        <taxon>Ascomycota</taxon>
        <taxon>Pezizomycotina</taxon>
        <taxon>Sordariomycetes</taxon>
        <taxon>Xylariomycetidae</taxon>
        <taxon>Xylariales</taxon>
        <taxon>Microdochiaceae</taxon>
        <taxon>Microdochium</taxon>
    </lineage>
</organism>
<feature type="compositionally biased region" description="Basic and acidic residues" evidence="1">
    <location>
        <begin position="29"/>
        <end position="49"/>
    </location>
</feature>
<dbReference type="Proteomes" id="UP000070501">
    <property type="component" value="Unassembled WGS sequence"/>
</dbReference>
<feature type="chain" id="PRO_5007293797" evidence="2">
    <location>
        <begin position="19"/>
        <end position="106"/>
    </location>
</feature>
<evidence type="ECO:0000256" key="2">
    <source>
        <dbReference type="SAM" id="SignalP"/>
    </source>
</evidence>
<dbReference type="InParanoid" id="A0A136JFZ0"/>
<evidence type="ECO:0000313" key="4">
    <source>
        <dbReference type="Proteomes" id="UP000070501"/>
    </source>
</evidence>
<accession>A0A136JFZ0</accession>
<evidence type="ECO:0000256" key="1">
    <source>
        <dbReference type="SAM" id="MobiDB-lite"/>
    </source>
</evidence>
<sequence>MLVVLLVNLDLEAGLCNGSQGIICGFEPYSEKSLPRPRRNPRDEPENELRGEMAPLKAEHIKQFITDPSVANKVWPVVRFHNGQKRVIFADCAIAELGDEQPYSLL</sequence>
<feature type="signal peptide" evidence="2">
    <location>
        <begin position="1"/>
        <end position="18"/>
    </location>
</feature>
<dbReference type="EMBL" id="KQ964246">
    <property type="protein sequence ID" value="KXJ96054.1"/>
    <property type="molecule type" value="Genomic_DNA"/>
</dbReference>
<keyword evidence="4" id="KW-1185">Reference proteome</keyword>
<dbReference type="OrthoDB" id="432234at2759"/>
<keyword evidence="2" id="KW-0732">Signal</keyword>
<proteinExistence type="predicted"/>
<dbReference type="AlphaFoldDB" id="A0A136JFZ0"/>
<evidence type="ECO:0000313" key="3">
    <source>
        <dbReference type="EMBL" id="KXJ96054.1"/>
    </source>
</evidence>
<reference evidence="4" key="1">
    <citation type="submission" date="2016-02" db="EMBL/GenBank/DDBJ databases">
        <title>Draft genome sequence of Microdochium bolleyi, a fungal endophyte of beachgrass.</title>
        <authorList>
            <consortium name="DOE Joint Genome Institute"/>
            <person name="David A.S."/>
            <person name="May G."/>
            <person name="Haridas S."/>
            <person name="Lim J."/>
            <person name="Wang M."/>
            <person name="Labutti K."/>
            <person name="Lipzen A."/>
            <person name="Barry K."/>
            <person name="Grigoriev I.V."/>
        </authorList>
    </citation>
    <scope>NUCLEOTIDE SEQUENCE [LARGE SCALE GENOMIC DNA]</scope>
    <source>
        <strain evidence="4">J235TASD1</strain>
    </source>
</reference>
<feature type="non-terminal residue" evidence="3">
    <location>
        <position position="106"/>
    </location>
</feature>
<protein>
    <submittedName>
        <fullName evidence="3">Uncharacterized protein</fullName>
    </submittedName>
</protein>
<feature type="region of interest" description="Disordered" evidence="1">
    <location>
        <begin position="28"/>
        <end position="49"/>
    </location>
</feature>
<name>A0A136JFZ0_9PEZI</name>
<dbReference type="STRING" id="196109.A0A136JFZ0"/>